<name>A0A066WR74_TILAU</name>
<dbReference type="Proteomes" id="UP000027361">
    <property type="component" value="Unassembled WGS sequence"/>
</dbReference>
<dbReference type="HOGENOM" id="CLU_2308004_0_0_1"/>
<comment type="caution">
    <text evidence="1">The sequence shown here is derived from an EMBL/GenBank/DDBJ whole genome shotgun (WGS) entry which is preliminary data.</text>
</comment>
<dbReference type="InterPro" id="IPR014710">
    <property type="entry name" value="RmlC-like_jellyroll"/>
</dbReference>
<organism evidence="1 2">
    <name type="scientific">Tilletiaria anomala (strain ATCC 24038 / CBS 436.72 / UBC 951)</name>
    <dbReference type="NCBI Taxonomy" id="1037660"/>
    <lineage>
        <taxon>Eukaryota</taxon>
        <taxon>Fungi</taxon>
        <taxon>Dikarya</taxon>
        <taxon>Basidiomycota</taxon>
        <taxon>Ustilaginomycotina</taxon>
        <taxon>Exobasidiomycetes</taxon>
        <taxon>Georgefischeriales</taxon>
        <taxon>Tilletiariaceae</taxon>
        <taxon>Tilletiaria</taxon>
    </lineage>
</organism>
<dbReference type="InParanoid" id="A0A066WR74"/>
<evidence type="ECO:0000313" key="2">
    <source>
        <dbReference type="Proteomes" id="UP000027361"/>
    </source>
</evidence>
<dbReference type="AlphaFoldDB" id="A0A066WR74"/>
<sequence>MHVRFEVRESVGSSKWLSSRREPLVRSAGFLWVRRYRYCQAHRPTTLERMPYLAHGEHGGMLFIFKVLSASNALPLQAHPPSERVARLKGVDTHASWTLQ</sequence>
<gene>
    <name evidence="1" type="ORF">K437DRAFT_265575</name>
</gene>
<dbReference type="RefSeq" id="XP_013246389.1">
    <property type="nucleotide sequence ID" value="XM_013390935.1"/>
</dbReference>
<evidence type="ECO:0000313" key="1">
    <source>
        <dbReference type="EMBL" id="KDN53504.1"/>
    </source>
</evidence>
<keyword evidence="2" id="KW-1185">Reference proteome</keyword>
<dbReference type="EMBL" id="JMSN01000001">
    <property type="protein sequence ID" value="KDN53504.1"/>
    <property type="molecule type" value="Genomic_DNA"/>
</dbReference>
<dbReference type="GeneID" id="25265774"/>
<reference evidence="1 2" key="1">
    <citation type="submission" date="2014-05" db="EMBL/GenBank/DDBJ databases">
        <title>Draft genome sequence of a rare smut relative, Tilletiaria anomala UBC 951.</title>
        <authorList>
            <consortium name="DOE Joint Genome Institute"/>
            <person name="Toome M."/>
            <person name="Kuo A."/>
            <person name="Henrissat B."/>
            <person name="Lipzen A."/>
            <person name="Tritt A."/>
            <person name="Yoshinaga Y."/>
            <person name="Zane M."/>
            <person name="Barry K."/>
            <person name="Grigoriev I.V."/>
            <person name="Spatafora J.W."/>
            <person name="Aimea M.C."/>
        </authorList>
    </citation>
    <scope>NUCLEOTIDE SEQUENCE [LARGE SCALE GENOMIC DNA]</scope>
    <source>
        <strain evidence="1 2">UBC 951</strain>
    </source>
</reference>
<dbReference type="Gene3D" id="2.60.120.10">
    <property type="entry name" value="Jelly Rolls"/>
    <property type="match status" value="1"/>
</dbReference>
<accession>A0A066WR74</accession>
<proteinExistence type="predicted"/>
<protein>
    <submittedName>
        <fullName evidence="1">Uncharacterized protein</fullName>
    </submittedName>
</protein>